<evidence type="ECO:0000256" key="2">
    <source>
        <dbReference type="ARBA" id="ARBA00022842"/>
    </source>
</evidence>
<dbReference type="PANTHER" id="PTHR46470">
    <property type="entry name" value="N-ACYLNEURAMINATE-9-PHOSPHATASE"/>
    <property type="match status" value="1"/>
</dbReference>
<evidence type="ECO:0000313" key="3">
    <source>
        <dbReference type="EMBL" id="SDI36600.1"/>
    </source>
</evidence>
<name>A0A1G8K1B0_9GAMM</name>
<dbReference type="GO" id="GO:0016787">
    <property type="term" value="F:hydrolase activity"/>
    <property type="evidence" value="ECO:0007669"/>
    <property type="project" value="UniProtKB-KW"/>
</dbReference>
<dbReference type="PANTHER" id="PTHR46470:SF4">
    <property type="entry name" value="5-AMINO-6-(5-PHOSPHO-D-RIBITYLAMINO)URACIL PHOSPHATASE YIGB"/>
    <property type="match status" value="1"/>
</dbReference>
<reference evidence="4" key="1">
    <citation type="submission" date="2016-10" db="EMBL/GenBank/DDBJ databases">
        <authorList>
            <person name="Varghese N."/>
            <person name="Submissions S."/>
        </authorList>
    </citation>
    <scope>NUCLEOTIDE SEQUENCE [LARGE SCALE GENOMIC DNA]</scope>
    <source>
        <strain evidence="4">DSM 23317</strain>
    </source>
</reference>
<dbReference type="Pfam" id="PF00702">
    <property type="entry name" value="Hydrolase"/>
    <property type="match status" value="1"/>
</dbReference>
<dbReference type="InterPro" id="IPR051400">
    <property type="entry name" value="HAD-like_hydrolase"/>
</dbReference>
<evidence type="ECO:0000313" key="4">
    <source>
        <dbReference type="Proteomes" id="UP000199527"/>
    </source>
</evidence>
<dbReference type="Proteomes" id="UP000199527">
    <property type="component" value="Unassembled WGS sequence"/>
</dbReference>
<accession>A0A1G8K1B0</accession>
<dbReference type="AlphaFoldDB" id="A0A1G8K1B0"/>
<protein>
    <submittedName>
        <fullName evidence="3">Putative hydrolase of the HAD superfamily</fullName>
    </submittedName>
</protein>
<keyword evidence="4" id="KW-1185">Reference proteome</keyword>
<organism evidence="3 4">
    <name type="scientific">Ferrimonas sediminum</name>
    <dbReference type="NCBI Taxonomy" id="718193"/>
    <lineage>
        <taxon>Bacteria</taxon>
        <taxon>Pseudomonadati</taxon>
        <taxon>Pseudomonadota</taxon>
        <taxon>Gammaproteobacteria</taxon>
        <taxon>Alteromonadales</taxon>
        <taxon>Ferrimonadaceae</taxon>
        <taxon>Ferrimonas</taxon>
    </lineage>
</organism>
<sequence>MQFYRRLHPVKAISFDLDDTLYNNKPVLLAAEGRLMQWLADHSRQARAGERSWWWQQRTLLLDETPELRHDTTRLRHRTLERGLLALGLSECASAELADGAMANFLEWRNEIVVSDEVQQVIQQLARRCPLAAITNGNADLARFWPQAPFVVARYAGQHGPMKPALPLFEQTWQRLGVAPAQLLHIGDHPNADVAGANRAGCQSGWLTPPYEQAVRPLAASLPTFAFQRLPQLLQLPL</sequence>
<gene>
    <name evidence="3" type="ORF">SAMN04488540_101205</name>
</gene>
<dbReference type="SUPFAM" id="SSF56784">
    <property type="entry name" value="HAD-like"/>
    <property type="match status" value="1"/>
</dbReference>
<keyword evidence="2" id="KW-0460">Magnesium</keyword>
<proteinExistence type="predicted"/>
<keyword evidence="1 3" id="KW-0378">Hydrolase</keyword>
<dbReference type="InterPro" id="IPR023214">
    <property type="entry name" value="HAD_sf"/>
</dbReference>
<dbReference type="Gene3D" id="3.40.50.1000">
    <property type="entry name" value="HAD superfamily/HAD-like"/>
    <property type="match status" value="1"/>
</dbReference>
<dbReference type="GO" id="GO:0009231">
    <property type="term" value="P:riboflavin biosynthetic process"/>
    <property type="evidence" value="ECO:0007669"/>
    <property type="project" value="TreeGrafter"/>
</dbReference>
<dbReference type="SFLD" id="SFLDG01129">
    <property type="entry name" value="C1.5:_HAD__Beta-PGM__Phosphata"/>
    <property type="match status" value="1"/>
</dbReference>
<dbReference type="EMBL" id="FNEM01000001">
    <property type="protein sequence ID" value="SDI36600.1"/>
    <property type="molecule type" value="Genomic_DNA"/>
</dbReference>
<dbReference type="Gene3D" id="1.20.120.1600">
    <property type="match status" value="1"/>
</dbReference>
<dbReference type="RefSeq" id="WP_176819151.1">
    <property type="nucleotide sequence ID" value="NZ_FNEM01000001.1"/>
</dbReference>
<dbReference type="SFLD" id="SFLDS00003">
    <property type="entry name" value="Haloacid_Dehalogenase"/>
    <property type="match status" value="1"/>
</dbReference>
<dbReference type="InterPro" id="IPR036412">
    <property type="entry name" value="HAD-like_sf"/>
</dbReference>
<evidence type="ECO:0000256" key="1">
    <source>
        <dbReference type="ARBA" id="ARBA00022801"/>
    </source>
</evidence>